<keyword evidence="11 17" id="KW-0472">Membrane</keyword>
<dbReference type="OrthoDB" id="9808289at2"/>
<evidence type="ECO:0000313" key="19">
    <source>
        <dbReference type="Proteomes" id="UP000032737"/>
    </source>
</evidence>
<dbReference type="GO" id="GO:0005886">
    <property type="term" value="C:plasma membrane"/>
    <property type="evidence" value="ECO:0007669"/>
    <property type="project" value="UniProtKB-SubCell"/>
</dbReference>
<evidence type="ECO:0000256" key="10">
    <source>
        <dbReference type="ARBA" id="ARBA00022989"/>
    </source>
</evidence>
<dbReference type="EMBL" id="FO681348">
    <property type="protein sequence ID" value="CCV65852.1"/>
    <property type="molecule type" value="Genomic_DNA"/>
</dbReference>
<comment type="similarity">
    <text evidence="2 17">Belongs to the UppP family.</text>
</comment>
<proteinExistence type="inferred from homology"/>
<dbReference type="PANTHER" id="PTHR30622:SF2">
    <property type="entry name" value="UNDECAPRENYL-DIPHOSPHATASE"/>
    <property type="match status" value="1"/>
</dbReference>
<keyword evidence="19" id="KW-1185">Reference proteome</keyword>
<evidence type="ECO:0000256" key="15">
    <source>
        <dbReference type="ARBA" id="ARBA00032932"/>
    </source>
</evidence>
<gene>
    <name evidence="17 18" type="primary">uppP</name>
    <name evidence="18" type="ORF">BN85308310</name>
</gene>
<dbReference type="EC" id="3.6.1.27" evidence="3 17"/>
<comment type="subcellular location">
    <subcellularLocation>
        <location evidence="1 17">Cell membrane</location>
        <topology evidence="1 17">Multi-pass membrane protein</topology>
    </subcellularLocation>
</comment>
<keyword evidence="5 17" id="KW-1003">Cell membrane</keyword>
<feature type="transmembrane region" description="Helical" evidence="17">
    <location>
        <begin position="120"/>
        <end position="137"/>
    </location>
</feature>
<dbReference type="Proteomes" id="UP000032737">
    <property type="component" value="Chromosome"/>
</dbReference>
<feature type="transmembrane region" description="Helical" evidence="17">
    <location>
        <begin position="254"/>
        <end position="271"/>
    </location>
</feature>
<dbReference type="KEGG" id="abra:BN85308310"/>
<evidence type="ECO:0000256" key="1">
    <source>
        <dbReference type="ARBA" id="ARBA00004651"/>
    </source>
</evidence>
<evidence type="ECO:0000256" key="3">
    <source>
        <dbReference type="ARBA" id="ARBA00012374"/>
    </source>
</evidence>
<dbReference type="GO" id="GO:0046677">
    <property type="term" value="P:response to antibiotic"/>
    <property type="evidence" value="ECO:0007669"/>
    <property type="project" value="UniProtKB-UniRule"/>
</dbReference>
<name>U4KNE2_9MOLU</name>
<keyword evidence="13 17" id="KW-0961">Cell wall biogenesis/degradation</keyword>
<keyword evidence="7 17" id="KW-0378">Hydrolase</keyword>
<evidence type="ECO:0000256" key="2">
    <source>
        <dbReference type="ARBA" id="ARBA00010621"/>
    </source>
</evidence>
<dbReference type="HAMAP" id="MF_01006">
    <property type="entry name" value="Undec_diphosphatase"/>
    <property type="match status" value="1"/>
</dbReference>
<dbReference type="AlphaFoldDB" id="U4KNE2"/>
<keyword evidence="10 17" id="KW-1133">Transmembrane helix</keyword>
<evidence type="ECO:0000256" key="12">
    <source>
        <dbReference type="ARBA" id="ARBA00023251"/>
    </source>
</evidence>
<feature type="transmembrane region" description="Helical" evidence="17">
    <location>
        <begin position="89"/>
        <end position="108"/>
    </location>
</feature>
<dbReference type="RefSeq" id="WP_030004714.1">
    <property type="nucleotide sequence ID" value="NC_022549.1"/>
</dbReference>
<dbReference type="Pfam" id="PF02673">
    <property type="entry name" value="BacA"/>
    <property type="match status" value="1"/>
</dbReference>
<feature type="transmembrane region" description="Helical" evidence="17">
    <location>
        <begin position="45"/>
        <end position="63"/>
    </location>
</feature>
<evidence type="ECO:0000256" key="6">
    <source>
        <dbReference type="ARBA" id="ARBA00022692"/>
    </source>
</evidence>
<dbReference type="GO" id="GO:0071555">
    <property type="term" value="P:cell wall organization"/>
    <property type="evidence" value="ECO:0007669"/>
    <property type="project" value="UniProtKB-KW"/>
</dbReference>
<evidence type="ECO:0000256" key="11">
    <source>
        <dbReference type="ARBA" id="ARBA00023136"/>
    </source>
</evidence>
<dbReference type="PANTHER" id="PTHR30622">
    <property type="entry name" value="UNDECAPRENYL-DIPHOSPHATASE"/>
    <property type="match status" value="1"/>
</dbReference>
<dbReference type="HOGENOM" id="CLU_060296_1_2_14"/>
<evidence type="ECO:0000256" key="9">
    <source>
        <dbReference type="ARBA" id="ARBA00022984"/>
    </source>
</evidence>
<feature type="transmembrane region" description="Helical" evidence="17">
    <location>
        <begin position="12"/>
        <end position="33"/>
    </location>
</feature>
<dbReference type="GO" id="GO:0050380">
    <property type="term" value="F:undecaprenyl-diphosphatase activity"/>
    <property type="evidence" value="ECO:0007669"/>
    <property type="project" value="UniProtKB-UniRule"/>
</dbReference>
<dbReference type="GO" id="GO:0009252">
    <property type="term" value="P:peptidoglycan biosynthetic process"/>
    <property type="evidence" value="ECO:0007669"/>
    <property type="project" value="UniProtKB-KW"/>
</dbReference>
<evidence type="ECO:0000256" key="16">
    <source>
        <dbReference type="ARBA" id="ARBA00047594"/>
    </source>
</evidence>
<evidence type="ECO:0000256" key="4">
    <source>
        <dbReference type="ARBA" id="ARBA00021581"/>
    </source>
</evidence>
<organism evidence="18 19">
    <name type="scientific">Acholeplasma brassicae</name>
    <dbReference type="NCBI Taxonomy" id="61635"/>
    <lineage>
        <taxon>Bacteria</taxon>
        <taxon>Bacillati</taxon>
        <taxon>Mycoplasmatota</taxon>
        <taxon>Mollicutes</taxon>
        <taxon>Acholeplasmatales</taxon>
        <taxon>Acholeplasmataceae</taxon>
        <taxon>Acholeplasma</taxon>
    </lineage>
</organism>
<feature type="transmembrane region" description="Helical" evidence="17">
    <location>
        <begin position="222"/>
        <end position="242"/>
    </location>
</feature>
<evidence type="ECO:0000256" key="14">
    <source>
        <dbReference type="ARBA" id="ARBA00032707"/>
    </source>
</evidence>
<evidence type="ECO:0000256" key="8">
    <source>
        <dbReference type="ARBA" id="ARBA00022960"/>
    </source>
</evidence>
<evidence type="ECO:0000256" key="13">
    <source>
        <dbReference type="ARBA" id="ARBA00023316"/>
    </source>
</evidence>
<sequence>MNEFIELIKYLILGIVQGFTEILPISSSGHLVLFQHILNLKQPGLVFEMFTNTASFLALFIFFSKDIIHLIKQTWSFVIKGDKEAKNDFFYVLKLIVAIIPIGIVGLLIKDHLDGFKTPLFVGLALLLTGSFLFYIYKNRNENNLNEEITFKNALVIGLIQVAAVFPGISRSGSTIIGGLFQKVSLKSLLKFSFLCYIIISVPTSLLSAIELSNATFEINILGYGLAFLSTFVATYFAAYLLMKKIEVRHLKYFAIYCFTIGLVAISSHLFF</sequence>
<accession>U4KNE2</accession>
<keyword evidence="8 17" id="KW-0133">Cell shape</keyword>
<keyword evidence="6 17" id="KW-0812">Transmembrane</keyword>
<evidence type="ECO:0000256" key="17">
    <source>
        <dbReference type="HAMAP-Rule" id="MF_01006"/>
    </source>
</evidence>
<comment type="catalytic activity">
    <reaction evidence="16 17">
        <text>di-trans,octa-cis-undecaprenyl diphosphate + H2O = di-trans,octa-cis-undecaprenyl phosphate + phosphate + H(+)</text>
        <dbReference type="Rhea" id="RHEA:28094"/>
        <dbReference type="ChEBI" id="CHEBI:15377"/>
        <dbReference type="ChEBI" id="CHEBI:15378"/>
        <dbReference type="ChEBI" id="CHEBI:43474"/>
        <dbReference type="ChEBI" id="CHEBI:58405"/>
        <dbReference type="ChEBI" id="CHEBI:60392"/>
        <dbReference type="EC" id="3.6.1.27"/>
    </reaction>
</comment>
<protein>
    <recommendedName>
        <fullName evidence="4 17">Undecaprenyl-diphosphatase</fullName>
        <ecNumber evidence="3 17">3.6.1.27</ecNumber>
    </recommendedName>
    <alternativeName>
        <fullName evidence="15 17">Bacitracin resistance protein</fullName>
    </alternativeName>
    <alternativeName>
        <fullName evidence="14 17">Undecaprenyl pyrophosphate phosphatase</fullName>
    </alternativeName>
</protein>
<evidence type="ECO:0000313" key="18">
    <source>
        <dbReference type="EMBL" id="CCV65852.1"/>
    </source>
</evidence>
<evidence type="ECO:0000256" key="5">
    <source>
        <dbReference type="ARBA" id="ARBA00022475"/>
    </source>
</evidence>
<comment type="miscellaneous">
    <text evidence="17">Bacitracin is thought to be involved in the inhibition of peptidoglycan synthesis by sequestering undecaprenyl diphosphate, thereby reducing the pool of lipid carrier available.</text>
</comment>
<evidence type="ECO:0000256" key="7">
    <source>
        <dbReference type="ARBA" id="ARBA00022801"/>
    </source>
</evidence>
<dbReference type="InterPro" id="IPR003824">
    <property type="entry name" value="UppP"/>
</dbReference>
<dbReference type="STRING" id="61635.BN85308310"/>
<keyword evidence="12 17" id="KW-0046">Antibiotic resistance</keyword>
<reference evidence="18 19" key="1">
    <citation type="journal article" date="2013" name="J. Mol. Microbiol. Biotechnol.">
        <title>Analysis of the Complete Genomes of Acholeplasma brassicae , A. palmae and A. laidlawii and Their Comparison to the Obligate Parasites from ' Candidatus Phytoplasma'.</title>
        <authorList>
            <person name="Kube M."/>
            <person name="Siewert C."/>
            <person name="Migdoll A.M."/>
            <person name="Duduk B."/>
            <person name="Holz S."/>
            <person name="Rabus R."/>
            <person name="Seemuller E."/>
            <person name="Mitrovic J."/>
            <person name="Muller I."/>
            <person name="Buttner C."/>
            <person name="Reinhardt R."/>
        </authorList>
    </citation>
    <scope>NUCLEOTIDE SEQUENCE [LARGE SCALE GENOMIC DNA]</scope>
    <source>
        <strain evidence="19">0502</strain>
    </source>
</reference>
<feature type="transmembrane region" description="Helical" evidence="17">
    <location>
        <begin position="189"/>
        <end position="210"/>
    </location>
</feature>
<dbReference type="GO" id="GO:0008360">
    <property type="term" value="P:regulation of cell shape"/>
    <property type="evidence" value="ECO:0007669"/>
    <property type="project" value="UniProtKB-KW"/>
</dbReference>
<keyword evidence="9 17" id="KW-0573">Peptidoglycan synthesis</keyword>
<comment type="function">
    <text evidence="17">Catalyzes the dephosphorylation of undecaprenyl diphosphate (UPP). Confers resistance to bacitracin.</text>
</comment>